<evidence type="ECO:0000256" key="1">
    <source>
        <dbReference type="ARBA" id="ARBA00022614"/>
    </source>
</evidence>
<evidence type="ECO:0000256" key="5">
    <source>
        <dbReference type="SAM" id="SignalP"/>
    </source>
</evidence>
<keyword evidence="4" id="KW-0472">Membrane</keyword>
<dbReference type="InterPro" id="IPR032675">
    <property type="entry name" value="LRR_dom_sf"/>
</dbReference>
<sequence>MRFCTKQLSQLTILLLLVVNEVIVTAYRYPSQEEASCPRPGCVCNTTHVVCENSHFRNSDVFQQIHERAFPHMDTLMMTGNDFGDVSDGLFTEGEHHRSLSLMNLSRNGITKISSDTFKGTPAVQFLYLKDNDIKHAGRYPFEPMERLRVLDMSNALGNRPAESKADLISLLFDARRKGFVELAELKLSDNDIHKLHKDSFCKIHGLRRLDLSNNSLSAFDIAAGCLRSLEALDLRGNKFTNIPVALWDSLESLSTLDISENPLDCDCNLQPFATIARREKYSFVNQGKTICVSPPHRAGQNLFDLKEDLCKSRGWSIGTFILLIAISGAALFAYRYYRNRIYKQPMFQFGYSGLDSNEDAVRPEFV</sequence>
<dbReference type="Pfam" id="PF13855">
    <property type="entry name" value="LRR_8"/>
    <property type="match status" value="2"/>
</dbReference>
<feature type="chain" id="PRO_5041224074" description="LRRCT domain-containing protein" evidence="5">
    <location>
        <begin position="27"/>
        <end position="367"/>
    </location>
</feature>
<gene>
    <name evidence="7" type="ORF">CYNAS_LOCUS4791</name>
</gene>
<accession>A0AA36GJQ4</accession>
<dbReference type="InterPro" id="IPR001611">
    <property type="entry name" value="Leu-rich_rpt"/>
</dbReference>
<protein>
    <recommendedName>
        <fullName evidence="6">LRRCT domain-containing protein</fullName>
    </recommendedName>
</protein>
<dbReference type="EMBL" id="CATQJL010000112">
    <property type="protein sequence ID" value="CAJ0592808.1"/>
    <property type="molecule type" value="Genomic_DNA"/>
</dbReference>
<dbReference type="AlphaFoldDB" id="A0AA36GJQ4"/>
<evidence type="ECO:0000256" key="4">
    <source>
        <dbReference type="SAM" id="Phobius"/>
    </source>
</evidence>
<dbReference type="InterPro" id="IPR003591">
    <property type="entry name" value="Leu-rich_rpt_typical-subtyp"/>
</dbReference>
<dbReference type="SMART" id="SM00082">
    <property type="entry name" value="LRRCT"/>
    <property type="match status" value="1"/>
</dbReference>
<keyword evidence="4" id="KW-0812">Transmembrane</keyword>
<evidence type="ECO:0000256" key="3">
    <source>
        <dbReference type="ARBA" id="ARBA00022737"/>
    </source>
</evidence>
<reference evidence="7" key="1">
    <citation type="submission" date="2023-07" db="EMBL/GenBank/DDBJ databases">
        <authorList>
            <consortium name="CYATHOMIX"/>
        </authorList>
    </citation>
    <scope>NUCLEOTIDE SEQUENCE</scope>
    <source>
        <strain evidence="7">N/A</strain>
    </source>
</reference>
<dbReference type="GO" id="GO:0005886">
    <property type="term" value="C:plasma membrane"/>
    <property type="evidence" value="ECO:0007669"/>
    <property type="project" value="TreeGrafter"/>
</dbReference>
<dbReference type="PANTHER" id="PTHR24369">
    <property type="entry name" value="ANTIGEN BSP, PUTATIVE-RELATED"/>
    <property type="match status" value="1"/>
</dbReference>
<dbReference type="InterPro" id="IPR050541">
    <property type="entry name" value="LRR_TM_domain-containing"/>
</dbReference>
<name>A0AA36GJQ4_CYLNA</name>
<dbReference type="SMART" id="SM00369">
    <property type="entry name" value="LRR_TYP"/>
    <property type="match status" value="4"/>
</dbReference>
<dbReference type="Proteomes" id="UP001176961">
    <property type="component" value="Unassembled WGS sequence"/>
</dbReference>
<dbReference type="SUPFAM" id="SSF52058">
    <property type="entry name" value="L domain-like"/>
    <property type="match status" value="1"/>
</dbReference>
<proteinExistence type="predicted"/>
<dbReference type="PANTHER" id="PTHR24369:SF210">
    <property type="entry name" value="CHAOPTIN-RELATED"/>
    <property type="match status" value="1"/>
</dbReference>
<feature type="signal peptide" evidence="5">
    <location>
        <begin position="1"/>
        <end position="26"/>
    </location>
</feature>
<keyword evidence="3" id="KW-0677">Repeat</keyword>
<evidence type="ECO:0000313" key="7">
    <source>
        <dbReference type="EMBL" id="CAJ0592808.1"/>
    </source>
</evidence>
<keyword evidence="4" id="KW-1133">Transmembrane helix</keyword>
<feature type="domain" description="LRRCT" evidence="6">
    <location>
        <begin position="262"/>
        <end position="312"/>
    </location>
</feature>
<organism evidence="7 8">
    <name type="scientific">Cylicocyclus nassatus</name>
    <name type="common">Nematode worm</name>
    <dbReference type="NCBI Taxonomy" id="53992"/>
    <lineage>
        <taxon>Eukaryota</taxon>
        <taxon>Metazoa</taxon>
        <taxon>Ecdysozoa</taxon>
        <taxon>Nematoda</taxon>
        <taxon>Chromadorea</taxon>
        <taxon>Rhabditida</taxon>
        <taxon>Rhabditina</taxon>
        <taxon>Rhabditomorpha</taxon>
        <taxon>Strongyloidea</taxon>
        <taxon>Strongylidae</taxon>
        <taxon>Cylicocyclus</taxon>
    </lineage>
</organism>
<evidence type="ECO:0000256" key="2">
    <source>
        <dbReference type="ARBA" id="ARBA00022729"/>
    </source>
</evidence>
<keyword evidence="8" id="KW-1185">Reference proteome</keyword>
<dbReference type="InterPro" id="IPR000483">
    <property type="entry name" value="Cys-rich_flank_reg_C"/>
</dbReference>
<keyword evidence="1" id="KW-0433">Leucine-rich repeat</keyword>
<keyword evidence="2 5" id="KW-0732">Signal</keyword>
<evidence type="ECO:0000259" key="6">
    <source>
        <dbReference type="SMART" id="SM00082"/>
    </source>
</evidence>
<comment type="caution">
    <text evidence="7">The sequence shown here is derived from an EMBL/GenBank/DDBJ whole genome shotgun (WGS) entry which is preliminary data.</text>
</comment>
<evidence type="ECO:0000313" key="8">
    <source>
        <dbReference type="Proteomes" id="UP001176961"/>
    </source>
</evidence>
<feature type="transmembrane region" description="Helical" evidence="4">
    <location>
        <begin position="316"/>
        <end position="338"/>
    </location>
</feature>
<dbReference type="PRINTS" id="PR00019">
    <property type="entry name" value="LEURICHRPT"/>
</dbReference>
<dbReference type="Gene3D" id="3.80.10.10">
    <property type="entry name" value="Ribonuclease Inhibitor"/>
    <property type="match status" value="1"/>
</dbReference>